<dbReference type="EMBL" id="MU006327">
    <property type="protein sequence ID" value="KAF2847301.1"/>
    <property type="molecule type" value="Genomic_DNA"/>
</dbReference>
<proteinExistence type="predicted"/>
<accession>A0A6A7AVH9</accession>
<dbReference type="Proteomes" id="UP000799423">
    <property type="component" value="Unassembled WGS sequence"/>
</dbReference>
<keyword evidence="3" id="KW-1185">Reference proteome</keyword>
<dbReference type="AlphaFoldDB" id="A0A6A7AVH9"/>
<name>A0A6A7AVH9_9PLEO</name>
<organism evidence="2 3">
    <name type="scientific">Plenodomus tracheiphilus IPT5</name>
    <dbReference type="NCBI Taxonomy" id="1408161"/>
    <lineage>
        <taxon>Eukaryota</taxon>
        <taxon>Fungi</taxon>
        <taxon>Dikarya</taxon>
        <taxon>Ascomycota</taxon>
        <taxon>Pezizomycotina</taxon>
        <taxon>Dothideomycetes</taxon>
        <taxon>Pleosporomycetidae</taxon>
        <taxon>Pleosporales</taxon>
        <taxon>Pleosporineae</taxon>
        <taxon>Leptosphaeriaceae</taxon>
        <taxon>Plenodomus</taxon>
    </lineage>
</organism>
<feature type="region of interest" description="Disordered" evidence="1">
    <location>
        <begin position="75"/>
        <end position="98"/>
    </location>
</feature>
<reference evidence="2" key="1">
    <citation type="submission" date="2020-01" db="EMBL/GenBank/DDBJ databases">
        <authorList>
            <consortium name="DOE Joint Genome Institute"/>
            <person name="Haridas S."/>
            <person name="Albert R."/>
            <person name="Binder M."/>
            <person name="Bloem J."/>
            <person name="Labutti K."/>
            <person name="Salamov A."/>
            <person name="Andreopoulos B."/>
            <person name="Baker S.E."/>
            <person name="Barry K."/>
            <person name="Bills G."/>
            <person name="Bluhm B.H."/>
            <person name="Cannon C."/>
            <person name="Castanera R."/>
            <person name="Culley D.E."/>
            <person name="Daum C."/>
            <person name="Ezra D."/>
            <person name="Gonzalez J.B."/>
            <person name="Henrissat B."/>
            <person name="Kuo A."/>
            <person name="Liang C."/>
            <person name="Lipzen A."/>
            <person name="Lutzoni F."/>
            <person name="Magnuson J."/>
            <person name="Mondo S."/>
            <person name="Nolan M."/>
            <person name="Ohm R."/>
            <person name="Pangilinan J."/>
            <person name="Park H.-J."/>
            <person name="Ramirez L."/>
            <person name="Alfaro M."/>
            <person name="Sun H."/>
            <person name="Tritt A."/>
            <person name="Yoshinaga Y."/>
            <person name="Zwiers L.-H."/>
            <person name="Turgeon B.G."/>
            <person name="Goodwin S.B."/>
            <person name="Spatafora J.W."/>
            <person name="Crous P.W."/>
            <person name="Grigoriev I.V."/>
        </authorList>
    </citation>
    <scope>NUCLEOTIDE SEQUENCE</scope>
    <source>
        <strain evidence="2">IPT5</strain>
    </source>
</reference>
<evidence type="ECO:0000313" key="3">
    <source>
        <dbReference type="Proteomes" id="UP000799423"/>
    </source>
</evidence>
<sequence>MKHCEAGVHDTAAWSARDMAPCPADWHQLPNRHRHPSLQGKAKATARNEAMSIPSTGSKRLIASIHTIHTIHMGTRTSDQLHRRRPPTSSLSTAARAARRGRRDATTWFHNVLAVDATFHSAARAGRAIIAAATTSRFSALSPTGCASSSVVVGSLSRIA</sequence>
<evidence type="ECO:0000313" key="2">
    <source>
        <dbReference type="EMBL" id="KAF2847301.1"/>
    </source>
</evidence>
<evidence type="ECO:0000256" key="1">
    <source>
        <dbReference type="SAM" id="MobiDB-lite"/>
    </source>
</evidence>
<gene>
    <name evidence="2" type="ORF">T440DRAFT_212247</name>
</gene>
<protein>
    <submittedName>
        <fullName evidence="2">Uncharacterized protein</fullName>
    </submittedName>
</protein>